<evidence type="ECO:0000259" key="2">
    <source>
        <dbReference type="Pfam" id="PF13454"/>
    </source>
</evidence>
<dbReference type="InterPro" id="IPR052189">
    <property type="entry name" value="L-asp_N-monooxygenase_NS-form"/>
</dbReference>
<protein>
    <recommendedName>
        <fullName evidence="2">FAD-dependent urate hydroxylase HpyO/Asp monooxygenase CreE-like FAD/NAD(P)-binding domain-containing protein</fullName>
    </recommendedName>
</protein>
<reference evidence="3 4" key="1">
    <citation type="submission" date="2019-11" db="EMBL/GenBank/DDBJ databases">
        <title>Complete genome sequence of Corynebacterium kalinowskii 1959, a novel Corynebacterium species isolated from soil of a small paddock in Vilsendorf, Germany.</title>
        <authorList>
            <person name="Schaffert L."/>
            <person name="Ruwe M."/>
            <person name="Milse J."/>
            <person name="Hanuschka K."/>
            <person name="Ortseifen V."/>
            <person name="Droste J."/>
            <person name="Brandt D."/>
            <person name="Schlueter L."/>
            <person name="Kutter Y."/>
            <person name="Vinke S."/>
            <person name="Viehoefer P."/>
            <person name="Jacob L."/>
            <person name="Luebke N.-C."/>
            <person name="Schulte-Berndt E."/>
            <person name="Hain C."/>
            <person name="Linder M."/>
            <person name="Schmidt P."/>
            <person name="Wollenschlaeger L."/>
            <person name="Luttermann T."/>
            <person name="Thieme E."/>
            <person name="Hassa J."/>
            <person name="Haak M."/>
            <person name="Wittchen M."/>
            <person name="Mentz A."/>
            <person name="Persicke M."/>
            <person name="Busche T."/>
            <person name="Ruckert C."/>
        </authorList>
    </citation>
    <scope>NUCLEOTIDE SEQUENCE [LARGE SCALE GENOMIC DNA]</scope>
    <source>
        <strain evidence="3 4">2039</strain>
    </source>
</reference>
<name>A0A6B8WB82_9CORY</name>
<dbReference type="PANTHER" id="PTHR40254:SF1">
    <property type="entry name" value="BLR0577 PROTEIN"/>
    <property type="match status" value="1"/>
</dbReference>
<sequence length="649" mass="70908">MPGNTPALAILGLGPRGISLIERIAAELAAHPRGPLDLHLIEDSVIGAGRIWDPRQPRTLCMNTLAGAVTLFAEPGATVNAPVFEGPTQYEWIRLLRGDHEGIAPAKRATFDTYPPDPQVAEDFAEEIAASQAQSHPSRAFYGAYLRWCYDIALARLPEEVTVTVHNTRLNSIREAEDHDLLILDNGTEITADVTLLAAGWVTPGLNPEEQEVAAAVEKHPGMTWIQPGNPVEQPIGDIPDTGTVLVRGLGMGFFDLIALLSFERGGQFIKDPSARAGLRYLPSGREPKLVVSSLRGYPYLPKSNYGGLPPTPELARLCTVIDSLPTAKLGPASIDFDRQVWPAIIRDSYEAYYRTLHRLRPEAITGTLGELVEIIDRATPENINEKMARFIPEKSERFDLFAWKHPLQEVVGTPKEFTEHIAQRMSCDILEAEAGLDSPLKAGLWAISASRKPAQILGAQGRYTFESRSNHYATLMAIGQMAGSGPPLFRTRQLLALVDAGIVHFLGGDPELRVDEVAGEFVMTSPNTADTPVSAPTLVDAWMHKPDVRRPADPLSISLHEEGRVRSFHETTTDSQRLATGSPEVDVSSGRMIRADQQLDPRLYLVGIPTYSQLPDTTISPIPGTDALLLQETDKAARHALATVFGEM</sequence>
<evidence type="ECO:0000313" key="3">
    <source>
        <dbReference type="EMBL" id="QGU08096.1"/>
    </source>
</evidence>
<dbReference type="InterPro" id="IPR038732">
    <property type="entry name" value="HpyO/CreE_NAD-binding"/>
</dbReference>
<dbReference type="RefSeq" id="WP_156231516.1">
    <property type="nucleotide sequence ID" value="NZ_CP046455.1"/>
</dbReference>
<evidence type="ECO:0000313" key="4">
    <source>
        <dbReference type="Proteomes" id="UP000424462"/>
    </source>
</evidence>
<gene>
    <name evidence="3" type="ORF">COCCU_10900</name>
</gene>
<evidence type="ECO:0000256" key="1">
    <source>
        <dbReference type="SAM" id="MobiDB-lite"/>
    </source>
</evidence>
<dbReference type="Pfam" id="PF13454">
    <property type="entry name" value="NAD_binding_9"/>
    <property type="match status" value="1"/>
</dbReference>
<dbReference type="Proteomes" id="UP000424462">
    <property type="component" value="Chromosome"/>
</dbReference>
<dbReference type="AlphaFoldDB" id="A0A6B8WB82"/>
<dbReference type="EMBL" id="CP046455">
    <property type="protein sequence ID" value="QGU08096.1"/>
    <property type="molecule type" value="Genomic_DNA"/>
</dbReference>
<organism evidence="3 4">
    <name type="scientific">Corynebacterium occultum</name>
    <dbReference type="NCBI Taxonomy" id="2675219"/>
    <lineage>
        <taxon>Bacteria</taxon>
        <taxon>Bacillati</taxon>
        <taxon>Actinomycetota</taxon>
        <taxon>Actinomycetes</taxon>
        <taxon>Mycobacteriales</taxon>
        <taxon>Corynebacteriaceae</taxon>
        <taxon>Corynebacterium</taxon>
    </lineage>
</organism>
<feature type="region of interest" description="Disordered" evidence="1">
    <location>
        <begin position="561"/>
        <end position="589"/>
    </location>
</feature>
<dbReference type="KEGG" id="cok:COCCU_10900"/>
<accession>A0A6B8WB82</accession>
<feature type="domain" description="FAD-dependent urate hydroxylase HpyO/Asp monooxygenase CreE-like FAD/NAD(P)-binding" evidence="2">
    <location>
        <begin position="9"/>
        <end position="200"/>
    </location>
</feature>
<dbReference type="PANTHER" id="PTHR40254">
    <property type="entry name" value="BLR0577 PROTEIN"/>
    <property type="match status" value="1"/>
</dbReference>
<proteinExistence type="predicted"/>
<keyword evidence="4" id="KW-1185">Reference proteome</keyword>
<feature type="compositionally biased region" description="Basic and acidic residues" evidence="1">
    <location>
        <begin position="561"/>
        <end position="573"/>
    </location>
</feature>